<proteinExistence type="predicted"/>
<protein>
    <submittedName>
        <fullName evidence="2">Uncharacterized protein</fullName>
    </submittedName>
</protein>
<evidence type="ECO:0000313" key="3">
    <source>
        <dbReference type="Proteomes" id="UP001497482"/>
    </source>
</evidence>
<dbReference type="Proteomes" id="UP001497482">
    <property type="component" value="Chromosome 22"/>
</dbReference>
<evidence type="ECO:0000313" key="2">
    <source>
        <dbReference type="EMBL" id="CAL1598689.1"/>
    </source>
</evidence>
<feature type="region of interest" description="Disordered" evidence="1">
    <location>
        <begin position="57"/>
        <end position="139"/>
    </location>
</feature>
<feature type="compositionally biased region" description="Acidic residues" evidence="1">
    <location>
        <begin position="99"/>
        <end position="130"/>
    </location>
</feature>
<organism evidence="2 3">
    <name type="scientific">Knipowitschia caucasica</name>
    <name type="common">Caucasian dwarf goby</name>
    <name type="synonym">Pomatoschistus caucasicus</name>
    <dbReference type="NCBI Taxonomy" id="637954"/>
    <lineage>
        <taxon>Eukaryota</taxon>
        <taxon>Metazoa</taxon>
        <taxon>Chordata</taxon>
        <taxon>Craniata</taxon>
        <taxon>Vertebrata</taxon>
        <taxon>Euteleostomi</taxon>
        <taxon>Actinopterygii</taxon>
        <taxon>Neopterygii</taxon>
        <taxon>Teleostei</taxon>
        <taxon>Neoteleostei</taxon>
        <taxon>Acanthomorphata</taxon>
        <taxon>Gobiaria</taxon>
        <taxon>Gobiiformes</taxon>
        <taxon>Gobioidei</taxon>
        <taxon>Gobiidae</taxon>
        <taxon>Gobiinae</taxon>
        <taxon>Knipowitschia</taxon>
    </lineage>
</organism>
<reference evidence="2 3" key="1">
    <citation type="submission" date="2024-04" db="EMBL/GenBank/DDBJ databases">
        <authorList>
            <person name="Waldvogel A.-M."/>
            <person name="Schoenle A."/>
        </authorList>
    </citation>
    <scope>NUCLEOTIDE SEQUENCE [LARGE SCALE GENOMIC DNA]</scope>
</reference>
<keyword evidence="3" id="KW-1185">Reference proteome</keyword>
<feature type="region of interest" description="Disordered" evidence="1">
    <location>
        <begin position="223"/>
        <end position="247"/>
    </location>
</feature>
<name>A0AAV2LGK4_KNICA</name>
<dbReference type="EMBL" id="OZ035844">
    <property type="protein sequence ID" value="CAL1598689.1"/>
    <property type="molecule type" value="Genomic_DNA"/>
</dbReference>
<dbReference type="AlphaFoldDB" id="A0AAV2LGK4"/>
<accession>A0AAV2LGK4</accession>
<dbReference type="Gene3D" id="3.30.160.60">
    <property type="entry name" value="Classic Zinc Finger"/>
    <property type="match status" value="1"/>
</dbReference>
<feature type="compositionally biased region" description="Polar residues" evidence="1">
    <location>
        <begin position="80"/>
        <end position="96"/>
    </location>
</feature>
<feature type="compositionally biased region" description="Basic and acidic residues" evidence="1">
    <location>
        <begin position="230"/>
        <end position="247"/>
    </location>
</feature>
<dbReference type="SUPFAM" id="SSF57667">
    <property type="entry name" value="beta-beta-alpha zinc fingers"/>
    <property type="match status" value="1"/>
</dbReference>
<feature type="region of interest" description="Disordered" evidence="1">
    <location>
        <begin position="176"/>
        <end position="206"/>
    </location>
</feature>
<feature type="compositionally biased region" description="Basic and acidic residues" evidence="1">
    <location>
        <begin position="191"/>
        <end position="203"/>
    </location>
</feature>
<gene>
    <name evidence="2" type="ORF">KC01_LOCUS27052</name>
</gene>
<dbReference type="InterPro" id="IPR036236">
    <property type="entry name" value="Znf_C2H2_sf"/>
</dbReference>
<evidence type="ECO:0000256" key="1">
    <source>
        <dbReference type="SAM" id="MobiDB-lite"/>
    </source>
</evidence>
<sequence>MDLSIKGLQSSCVSVIQTTATQRTLNMAEEHSVKQETREQLQQSDCVNPCESSLLEQKRIPDRARIKKEPAERSIKPAGDQQSAAGSCSASLKTIQSETDGDNSDFDDDESCRDGENPDATEDDAGTAEESDGKTPCPFCSKRFPKNYLKMHITKGFSNSSVLKIHMRTHTGVHVTSASSGVKLEMPESPQMKEEPEEYGIKQEEDEQQIAVGVKVEESCLLQEIPEGPQTKEEPEEQRIKQEEEQL</sequence>
<feature type="compositionally biased region" description="Basic and acidic residues" evidence="1">
    <location>
        <begin position="57"/>
        <end position="75"/>
    </location>
</feature>